<dbReference type="AlphaFoldDB" id="A0A1I3CB20"/>
<organism evidence="1 2">
    <name type="scientific">Planctomicrobium piriforme</name>
    <dbReference type="NCBI Taxonomy" id="1576369"/>
    <lineage>
        <taxon>Bacteria</taxon>
        <taxon>Pseudomonadati</taxon>
        <taxon>Planctomycetota</taxon>
        <taxon>Planctomycetia</taxon>
        <taxon>Planctomycetales</taxon>
        <taxon>Planctomycetaceae</taxon>
        <taxon>Planctomicrobium</taxon>
    </lineage>
</organism>
<dbReference type="STRING" id="1576369.SAMN05421753_102204"/>
<protein>
    <submittedName>
        <fullName evidence="1">Uncharacterized protein</fullName>
    </submittedName>
</protein>
<evidence type="ECO:0000313" key="1">
    <source>
        <dbReference type="EMBL" id="SFH71755.1"/>
    </source>
</evidence>
<keyword evidence="2" id="KW-1185">Reference proteome</keyword>
<name>A0A1I3CB20_9PLAN</name>
<dbReference type="EMBL" id="FOQD01000002">
    <property type="protein sequence ID" value="SFH71755.1"/>
    <property type="molecule type" value="Genomic_DNA"/>
</dbReference>
<accession>A0A1I3CB20</accession>
<reference evidence="2" key="1">
    <citation type="submission" date="2016-10" db="EMBL/GenBank/DDBJ databases">
        <authorList>
            <person name="Varghese N."/>
            <person name="Submissions S."/>
        </authorList>
    </citation>
    <scope>NUCLEOTIDE SEQUENCE [LARGE SCALE GENOMIC DNA]</scope>
    <source>
        <strain evidence="2">DSM 26348</strain>
    </source>
</reference>
<dbReference type="RefSeq" id="WP_175517089.1">
    <property type="nucleotide sequence ID" value="NZ_FOQD01000002.1"/>
</dbReference>
<sequence length="396" mass="45376">MSTAFLLFLIAAALVVTAVVALTVAIRARQMHLWIGSYAIPAEPRPAWHEDDQVDVFIAICDHWEPRCYRATDEVAMARVRRWRDDYPRLFSEFADVDGRAPRYTFFFPEDEYRPEYMDEIRPLVDAEFADVDVHLHHHNDTAQQLRDKLEAFRETLYYRHGLLRRDPITGEIVYGFIHGNWSLCNSRPDGKLCGVDAELTVLRETGCYADFTLPSAPSATQTQTINSIYYAQDLPGQRKSHNTGIRARVGQAPPMDHLLMIQGPLVPDWARRRWGVIPRIENADLHGGRGPDLRRLKLWMKAGVHVAGRPDWRFVKLHTHGCKDVNIDTMLGPAMQNFHRELRDFNAVHPNFRYHYVSAWEMAQLVHQAEQGLRTPLLGAALQKAIAKPSAIKVD</sequence>
<dbReference type="Proteomes" id="UP000199518">
    <property type="component" value="Unassembled WGS sequence"/>
</dbReference>
<proteinExistence type="predicted"/>
<evidence type="ECO:0000313" key="2">
    <source>
        <dbReference type="Proteomes" id="UP000199518"/>
    </source>
</evidence>
<gene>
    <name evidence="1" type="ORF">SAMN05421753_102204</name>
</gene>